<keyword evidence="2" id="KW-1185">Reference proteome</keyword>
<protein>
    <submittedName>
        <fullName evidence="1">Uncharacterized protein</fullName>
    </submittedName>
</protein>
<sequence>MIPPNIHTLPNRANDMLTFIKIALKKDDHELCTHKKEMALTLLKSKNLGRCLIRFRFLMPNTFRIRIS</sequence>
<dbReference type="Proteomes" id="UP001497535">
    <property type="component" value="Unassembled WGS sequence"/>
</dbReference>
<comment type="caution">
    <text evidence="1">The sequence shown here is derived from an EMBL/GenBank/DDBJ whole genome shotgun (WGS) entry which is preliminary data.</text>
</comment>
<evidence type="ECO:0000313" key="2">
    <source>
        <dbReference type="Proteomes" id="UP001497535"/>
    </source>
</evidence>
<proteinExistence type="predicted"/>
<name>A0ACB0YVC3_MELEN</name>
<reference evidence="1" key="1">
    <citation type="submission" date="2023-11" db="EMBL/GenBank/DDBJ databases">
        <authorList>
            <person name="Poullet M."/>
        </authorList>
    </citation>
    <scope>NUCLEOTIDE SEQUENCE</scope>
    <source>
        <strain evidence="1">E1834</strain>
    </source>
</reference>
<organism evidence="1 2">
    <name type="scientific">Meloidogyne enterolobii</name>
    <name type="common">Root-knot nematode worm</name>
    <name type="synonym">Meloidogyne mayaguensis</name>
    <dbReference type="NCBI Taxonomy" id="390850"/>
    <lineage>
        <taxon>Eukaryota</taxon>
        <taxon>Metazoa</taxon>
        <taxon>Ecdysozoa</taxon>
        <taxon>Nematoda</taxon>
        <taxon>Chromadorea</taxon>
        <taxon>Rhabditida</taxon>
        <taxon>Tylenchina</taxon>
        <taxon>Tylenchomorpha</taxon>
        <taxon>Tylenchoidea</taxon>
        <taxon>Meloidogynidae</taxon>
        <taxon>Meloidogyninae</taxon>
        <taxon>Meloidogyne</taxon>
    </lineage>
</organism>
<gene>
    <name evidence="1" type="ORF">MENTE1834_LOCUS16769</name>
</gene>
<evidence type="ECO:0000313" key="1">
    <source>
        <dbReference type="EMBL" id="CAK5063409.1"/>
    </source>
</evidence>
<dbReference type="EMBL" id="CAVMJV010000018">
    <property type="protein sequence ID" value="CAK5063409.1"/>
    <property type="molecule type" value="Genomic_DNA"/>
</dbReference>
<accession>A0ACB0YVC3</accession>